<dbReference type="RefSeq" id="WP_256606612.1">
    <property type="nucleotide sequence ID" value="NZ_JANIBL010000021.1"/>
</dbReference>
<dbReference type="Proteomes" id="UP001524570">
    <property type="component" value="Unassembled WGS sequence"/>
</dbReference>
<gene>
    <name evidence="1" type="ORF">NP589_08600</name>
</gene>
<comment type="caution">
    <text evidence="1">The sequence shown here is derived from an EMBL/GenBank/DDBJ whole genome shotgun (WGS) entry which is preliminary data.</text>
</comment>
<dbReference type="Gene3D" id="3.40.50.10110">
    <property type="entry name" value="DNA polymerase III subunit chi"/>
    <property type="match status" value="1"/>
</dbReference>
<keyword evidence="2" id="KW-1185">Reference proteome</keyword>
<reference evidence="1 2" key="1">
    <citation type="submission" date="2022-07" db="EMBL/GenBank/DDBJ databases">
        <title>Methylomonas rivi sp. nov., Methylomonas rosea sp. nov., Methylomonas aureus sp. nov. and Methylomonas subterranea sp. nov., four novel methanotrophs isolated from a freshwater creek and the deep terrestrial subsurface.</title>
        <authorList>
            <person name="Abin C."/>
            <person name="Sankaranarayanan K."/>
            <person name="Garner C."/>
            <person name="Sindelar R."/>
            <person name="Kotary K."/>
            <person name="Garner R."/>
            <person name="Barclay S."/>
            <person name="Lawson P."/>
            <person name="Krumholz L."/>
        </authorList>
    </citation>
    <scope>NUCLEOTIDE SEQUENCE [LARGE SCALE GENOMIC DNA]</scope>
    <source>
        <strain evidence="1 2">WSC-7</strain>
    </source>
</reference>
<evidence type="ECO:0000313" key="1">
    <source>
        <dbReference type="EMBL" id="MCQ8117483.1"/>
    </source>
</evidence>
<dbReference type="PANTHER" id="PTHR38767:SF1">
    <property type="entry name" value="DNA POLYMERASE III SUBUNIT CHI"/>
    <property type="match status" value="1"/>
</dbReference>
<evidence type="ECO:0000313" key="2">
    <source>
        <dbReference type="Proteomes" id="UP001524570"/>
    </source>
</evidence>
<sequence length="151" mass="17293">MTEPSHSPALPEVSFYVLATHDQQQRQDFACKLIEKIYRSGHFPYVMTDSAEQAEQIDKALWTFRAGSFIPHQIYRGETPAFTGTILIGSEHIPDGWQKIVVNLSSLYPPTTAPTERILEILDNSEECKQAGRQRYRHYQQAELAITTHKM</sequence>
<dbReference type="Pfam" id="PF04364">
    <property type="entry name" value="DNA_pol3_chi"/>
    <property type="match status" value="1"/>
</dbReference>
<accession>A0ABT1TTU2</accession>
<proteinExistence type="predicted"/>
<dbReference type="SUPFAM" id="SSF102400">
    <property type="entry name" value="DNA polymerase III chi subunit"/>
    <property type="match status" value="1"/>
</dbReference>
<protein>
    <submittedName>
        <fullName evidence="1">DNA polymerase III subunit chi</fullName>
    </submittedName>
</protein>
<name>A0ABT1TTU2_9GAMM</name>
<dbReference type="EMBL" id="JANIBL010000021">
    <property type="protein sequence ID" value="MCQ8117483.1"/>
    <property type="molecule type" value="Genomic_DNA"/>
</dbReference>
<organism evidence="1 2">
    <name type="scientific">Methylomonas rosea</name>
    <dbReference type="NCBI Taxonomy" id="2952227"/>
    <lineage>
        <taxon>Bacteria</taxon>
        <taxon>Pseudomonadati</taxon>
        <taxon>Pseudomonadota</taxon>
        <taxon>Gammaproteobacteria</taxon>
        <taxon>Methylococcales</taxon>
        <taxon>Methylococcaceae</taxon>
        <taxon>Methylomonas</taxon>
    </lineage>
</organism>
<dbReference type="PANTHER" id="PTHR38767">
    <property type="entry name" value="DNA POLYMERASE III SUBUNIT CHI"/>
    <property type="match status" value="1"/>
</dbReference>
<dbReference type="InterPro" id="IPR007459">
    <property type="entry name" value="DNA_pol3_chi"/>
</dbReference>
<dbReference type="InterPro" id="IPR036768">
    <property type="entry name" value="PolIII_chi_sf"/>
</dbReference>